<protein>
    <recommendedName>
        <fullName evidence="2">Diphthine--ammonia ligase</fullName>
        <ecNumber evidence="1">6.3.1.14</ecNumber>
    </recommendedName>
    <alternativeName>
        <fullName evidence="3">Diphthamide synthase</fullName>
    </alternativeName>
    <alternativeName>
        <fullName evidence="4">Diphthamide synthetase</fullName>
    </alternativeName>
</protein>
<evidence type="ECO:0000256" key="4">
    <source>
        <dbReference type="ARBA" id="ARBA00031552"/>
    </source>
</evidence>
<evidence type="ECO:0000313" key="7">
    <source>
        <dbReference type="EMBL" id="RZC80223.1"/>
    </source>
</evidence>
<dbReference type="InterPro" id="IPR030662">
    <property type="entry name" value="DPH6/MJ0570"/>
</dbReference>
<dbReference type="SUPFAM" id="SSF52402">
    <property type="entry name" value="Adenine nucleotide alpha hydrolases-like"/>
    <property type="match status" value="1"/>
</dbReference>
<feature type="domain" description="Diphthamide synthase" evidence="6">
    <location>
        <begin position="1"/>
        <end position="76"/>
    </location>
</feature>
<dbReference type="InterPro" id="IPR014729">
    <property type="entry name" value="Rossmann-like_a/b/a_fold"/>
</dbReference>
<dbReference type="STRING" id="3469.A0A4Y7L3T6"/>
<dbReference type="GO" id="GO:0017178">
    <property type="term" value="F:diphthine-ammonia ligase activity"/>
    <property type="evidence" value="ECO:0007669"/>
    <property type="project" value="UniProtKB-EC"/>
</dbReference>
<evidence type="ECO:0000256" key="3">
    <source>
        <dbReference type="ARBA" id="ARBA00029814"/>
    </source>
</evidence>
<gene>
    <name evidence="7" type="ORF">C5167_042798</name>
</gene>
<dbReference type="InterPro" id="IPR002761">
    <property type="entry name" value="Diphthami_syn_dom"/>
</dbReference>
<dbReference type="Gene3D" id="3.40.50.620">
    <property type="entry name" value="HUPs"/>
    <property type="match status" value="1"/>
</dbReference>
<accession>A0A4Y7L3T6</accession>
<evidence type="ECO:0000256" key="2">
    <source>
        <dbReference type="ARBA" id="ARBA00018426"/>
    </source>
</evidence>
<dbReference type="PANTHER" id="PTHR12196">
    <property type="entry name" value="DOMAIN OF UNKNOWN FUNCTION 71 DUF71 -CONTAINING PROTEIN"/>
    <property type="match status" value="1"/>
</dbReference>
<dbReference type="Proteomes" id="UP000316621">
    <property type="component" value="Chromosome 10"/>
</dbReference>
<name>A0A4Y7L3T6_PAPSO</name>
<evidence type="ECO:0000256" key="5">
    <source>
        <dbReference type="ARBA" id="ARBA00048108"/>
    </source>
</evidence>
<dbReference type="AlphaFoldDB" id="A0A4Y7L3T6"/>
<dbReference type="Gramene" id="RZC80223">
    <property type="protein sequence ID" value="RZC80223"/>
    <property type="gene ID" value="C5167_042798"/>
</dbReference>
<dbReference type="EC" id="6.3.1.14" evidence="1"/>
<proteinExistence type="predicted"/>
<reference evidence="7 8" key="1">
    <citation type="journal article" date="2018" name="Science">
        <title>The opium poppy genome and morphinan production.</title>
        <authorList>
            <person name="Guo L."/>
            <person name="Winzer T."/>
            <person name="Yang X."/>
            <person name="Li Y."/>
            <person name="Ning Z."/>
            <person name="He Z."/>
            <person name="Teodor R."/>
            <person name="Lu Y."/>
            <person name="Bowser T.A."/>
            <person name="Graham I.A."/>
            <person name="Ye K."/>
        </authorList>
    </citation>
    <scope>NUCLEOTIDE SEQUENCE [LARGE SCALE GENOMIC DNA]</scope>
    <source>
        <strain evidence="8">cv. HN1</strain>
        <tissue evidence="7">Leaves</tissue>
    </source>
</reference>
<comment type="catalytic activity">
    <reaction evidence="5">
        <text>diphthine-[translation elongation factor 2] + NH4(+) + ATP = diphthamide-[translation elongation factor 2] + AMP + diphosphate + H(+)</text>
        <dbReference type="Rhea" id="RHEA:19753"/>
        <dbReference type="Rhea" id="RHEA-COMP:10172"/>
        <dbReference type="Rhea" id="RHEA-COMP:10174"/>
        <dbReference type="ChEBI" id="CHEBI:15378"/>
        <dbReference type="ChEBI" id="CHEBI:16692"/>
        <dbReference type="ChEBI" id="CHEBI:28938"/>
        <dbReference type="ChEBI" id="CHEBI:30616"/>
        <dbReference type="ChEBI" id="CHEBI:33019"/>
        <dbReference type="ChEBI" id="CHEBI:82696"/>
        <dbReference type="ChEBI" id="CHEBI:456215"/>
        <dbReference type="EC" id="6.3.1.14"/>
    </reaction>
</comment>
<sequence length="80" mass="8903">MKVVGLVSGGKDSCYAMMKCIEYGHEIVALANLMPLDDSVDELDSFMYQTVGHQIVIAYAKCTGLPLFRRRIRGSSRQAF</sequence>
<evidence type="ECO:0000259" key="6">
    <source>
        <dbReference type="Pfam" id="PF01902"/>
    </source>
</evidence>
<dbReference type="GO" id="GO:0017183">
    <property type="term" value="P:protein histidyl modification to diphthamide"/>
    <property type="evidence" value="ECO:0007669"/>
    <property type="project" value="TreeGrafter"/>
</dbReference>
<keyword evidence="8" id="KW-1185">Reference proteome</keyword>
<dbReference type="PANTHER" id="PTHR12196:SF2">
    <property type="entry name" value="DIPHTHINE--AMMONIA LIGASE"/>
    <property type="match status" value="1"/>
</dbReference>
<dbReference type="Pfam" id="PF01902">
    <property type="entry name" value="Diphthami_syn_2"/>
    <property type="match status" value="1"/>
</dbReference>
<dbReference type="OMA" id="IAYAKCT"/>
<organism evidence="7 8">
    <name type="scientific">Papaver somniferum</name>
    <name type="common">Opium poppy</name>
    <dbReference type="NCBI Taxonomy" id="3469"/>
    <lineage>
        <taxon>Eukaryota</taxon>
        <taxon>Viridiplantae</taxon>
        <taxon>Streptophyta</taxon>
        <taxon>Embryophyta</taxon>
        <taxon>Tracheophyta</taxon>
        <taxon>Spermatophyta</taxon>
        <taxon>Magnoliopsida</taxon>
        <taxon>Ranunculales</taxon>
        <taxon>Papaveraceae</taxon>
        <taxon>Papaveroideae</taxon>
        <taxon>Papaver</taxon>
    </lineage>
</organism>
<evidence type="ECO:0000313" key="8">
    <source>
        <dbReference type="Proteomes" id="UP000316621"/>
    </source>
</evidence>
<evidence type="ECO:0000256" key="1">
    <source>
        <dbReference type="ARBA" id="ARBA00012089"/>
    </source>
</evidence>
<dbReference type="EMBL" id="CM010724">
    <property type="protein sequence ID" value="RZC80223.1"/>
    <property type="molecule type" value="Genomic_DNA"/>
</dbReference>